<evidence type="ECO:0000256" key="11">
    <source>
        <dbReference type="ARBA" id="ARBA00022759"/>
    </source>
</evidence>
<evidence type="ECO:0000256" key="8">
    <source>
        <dbReference type="ARBA" id="ARBA00022490"/>
    </source>
</evidence>
<dbReference type="HAMAP" id="MF_00052_B">
    <property type="entry name" value="RNase_HII_B"/>
    <property type="match status" value="1"/>
</dbReference>
<dbReference type="PROSITE" id="PS51975">
    <property type="entry name" value="RNASE_H_2"/>
    <property type="match status" value="1"/>
</dbReference>
<comment type="subcellular location">
    <subcellularLocation>
        <location evidence="4">Cytoplasm</location>
    </subcellularLocation>
</comment>
<dbReference type="EMBL" id="CZQC01000043">
    <property type="protein sequence ID" value="CUS41487.1"/>
    <property type="molecule type" value="Genomic_DNA"/>
</dbReference>
<dbReference type="GO" id="GO:0043137">
    <property type="term" value="P:DNA replication, removal of RNA primer"/>
    <property type="evidence" value="ECO:0007669"/>
    <property type="project" value="TreeGrafter"/>
</dbReference>
<evidence type="ECO:0000256" key="9">
    <source>
        <dbReference type="ARBA" id="ARBA00022722"/>
    </source>
</evidence>
<reference evidence="15" key="1">
    <citation type="submission" date="2015-10" db="EMBL/GenBank/DDBJ databases">
        <authorList>
            <person name="Gilbert D.G."/>
        </authorList>
    </citation>
    <scope>NUCLEOTIDE SEQUENCE</scope>
</reference>
<dbReference type="PANTHER" id="PTHR10954">
    <property type="entry name" value="RIBONUCLEASE H2 SUBUNIT A"/>
    <property type="match status" value="1"/>
</dbReference>
<feature type="domain" description="RNase H type-2" evidence="14">
    <location>
        <begin position="25"/>
        <end position="212"/>
    </location>
</feature>
<evidence type="ECO:0000259" key="14">
    <source>
        <dbReference type="PROSITE" id="PS51975"/>
    </source>
</evidence>
<dbReference type="NCBIfam" id="NF000594">
    <property type="entry name" value="PRK00015.1-1"/>
    <property type="match status" value="1"/>
</dbReference>
<dbReference type="InterPro" id="IPR012337">
    <property type="entry name" value="RNaseH-like_sf"/>
</dbReference>
<dbReference type="GO" id="GO:0005737">
    <property type="term" value="C:cytoplasm"/>
    <property type="evidence" value="ECO:0007669"/>
    <property type="project" value="UniProtKB-SubCell"/>
</dbReference>
<gene>
    <name evidence="15" type="ORF">MGWOODY_Tha434</name>
</gene>
<dbReference type="FunFam" id="3.30.420.10:FF:000006">
    <property type="entry name" value="Ribonuclease HII"/>
    <property type="match status" value="1"/>
</dbReference>
<comment type="cofactor">
    <cofactor evidence="3">
        <name>Mg(2+)</name>
        <dbReference type="ChEBI" id="CHEBI:18420"/>
    </cofactor>
</comment>
<evidence type="ECO:0000313" key="15">
    <source>
        <dbReference type="EMBL" id="CUS41487.1"/>
    </source>
</evidence>
<keyword evidence="12 15" id="KW-0378">Hydrolase</keyword>
<dbReference type="PANTHER" id="PTHR10954:SF18">
    <property type="entry name" value="RIBONUCLEASE HII"/>
    <property type="match status" value="1"/>
</dbReference>
<dbReference type="InterPro" id="IPR001352">
    <property type="entry name" value="RNase_HII/HIII"/>
</dbReference>
<dbReference type="GO" id="GO:0004523">
    <property type="term" value="F:RNA-DNA hybrid ribonuclease activity"/>
    <property type="evidence" value="ECO:0007669"/>
    <property type="project" value="UniProtKB-EC"/>
</dbReference>
<evidence type="ECO:0000256" key="6">
    <source>
        <dbReference type="ARBA" id="ARBA00012180"/>
    </source>
</evidence>
<organism evidence="15">
    <name type="scientific">hydrothermal vent metagenome</name>
    <dbReference type="NCBI Taxonomy" id="652676"/>
    <lineage>
        <taxon>unclassified sequences</taxon>
        <taxon>metagenomes</taxon>
        <taxon>ecological metagenomes</taxon>
    </lineage>
</organism>
<evidence type="ECO:0000256" key="5">
    <source>
        <dbReference type="ARBA" id="ARBA00007383"/>
    </source>
</evidence>
<dbReference type="InterPro" id="IPR036397">
    <property type="entry name" value="RNaseH_sf"/>
</dbReference>
<dbReference type="GO" id="GO:0003723">
    <property type="term" value="F:RNA binding"/>
    <property type="evidence" value="ECO:0007669"/>
    <property type="project" value="InterPro"/>
</dbReference>
<comment type="cofactor">
    <cofactor evidence="2">
        <name>Mn(2+)</name>
        <dbReference type="ChEBI" id="CHEBI:29035"/>
    </cofactor>
</comment>
<dbReference type="Pfam" id="PF01351">
    <property type="entry name" value="RNase_HII"/>
    <property type="match status" value="1"/>
</dbReference>
<keyword evidence="9" id="KW-0540">Nuclease</keyword>
<name>A0A160TDX8_9ZZZZ</name>
<evidence type="ECO:0000256" key="4">
    <source>
        <dbReference type="ARBA" id="ARBA00004496"/>
    </source>
</evidence>
<evidence type="ECO:0000256" key="7">
    <source>
        <dbReference type="ARBA" id="ARBA00019179"/>
    </source>
</evidence>
<dbReference type="GO" id="GO:0046872">
    <property type="term" value="F:metal ion binding"/>
    <property type="evidence" value="ECO:0007669"/>
    <property type="project" value="UniProtKB-KW"/>
</dbReference>
<evidence type="ECO:0000256" key="13">
    <source>
        <dbReference type="ARBA" id="ARBA00023211"/>
    </source>
</evidence>
<proteinExistence type="inferred from homology"/>
<keyword evidence="10" id="KW-0479">Metal-binding</keyword>
<dbReference type="SUPFAM" id="SSF53098">
    <property type="entry name" value="Ribonuclease H-like"/>
    <property type="match status" value="1"/>
</dbReference>
<dbReference type="Gene3D" id="3.30.420.10">
    <property type="entry name" value="Ribonuclease H-like superfamily/Ribonuclease H"/>
    <property type="match status" value="1"/>
</dbReference>
<comment type="similarity">
    <text evidence="5">Belongs to the RNase HII family.</text>
</comment>
<dbReference type="GO" id="GO:0006298">
    <property type="term" value="P:mismatch repair"/>
    <property type="evidence" value="ECO:0007669"/>
    <property type="project" value="TreeGrafter"/>
</dbReference>
<dbReference type="NCBIfam" id="NF000595">
    <property type="entry name" value="PRK00015.1-3"/>
    <property type="match status" value="1"/>
</dbReference>
<dbReference type="InterPro" id="IPR024567">
    <property type="entry name" value="RNase_HII/HIII_dom"/>
</dbReference>
<dbReference type="InterPro" id="IPR022898">
    <property type="entry name" value="RNase_HII"/>
</dbReference>
<evidence type="ECO:0000256" key="10">
    <source>
        <dbReference type="ARBA" id="ARBA00022723"/>
    </source>
</evidence>
<accession>A0A160TDX8</accession>
<dbReference type="EC" id="3.1.26.4" evidence="6"/>
<comment type="catalytic activity">
    <reaction evidence="1">
        <text>Endonucleolytic cleavage to 5'-phosphomonoester.</text>
        <dbReference type="EC" id="3.1.26.4"/>
    </reaction>
</comment>
<keyword evidence="8" id="KW-0963">Cytoplasm</keyword>
<evidence type="ECO:0000256" key="3">
    <source>
        <dbReference type="ARBA" id="ARBA00001946"/>
    </source>
</evidence>
<evidence type="ECO:0000256" key="1">
    <source>
        <dbReference type="ARBA" id="ARBA00000077"/>
    </source>
</evidence>
<keyword evidence="11" id="KW-0255">Endonuclease</keyword>
<keyword evidence="13" id="KW-0464">Manganese</keyword>
<protein>
    <recommendedName>
        <fullName evidence="7">Ribonuclease HII</fullName>
        <ecNumber evidence="6">3.1.26.4</ecNumber>
    </recommendedName>
</protein>
<dbReference type="NCBIfam" id="NF000596">
    <property type="entry name" value="PRK00015.1-4"/>
    <property type="match status" value="1"/>
</dbReference>
<dbReference type="AlphaFoldDB" id="A0A160TDX8"/>
<dbReference type="CDD" id="cd07182">
    <property type="entry name" value="RNase_HII_bacteria_HII_like"/>
    <property type="match status" value="1"/>
</dbReference>
<evidence type="ECO:0000256" key="12">
    <source>
        <dbReference type="ARBA" id="ARBA00022801"/>
    </source>
</evidence>
<sequence>MSANIELDNSAVATDIEASLLQRGLLYCGVDEAGAGPLCGDVVAAAVILDPNKPIPELTDSKKLSEKKRERLFDIIREQALDFCIARATVEEIDSINILNARMLAMSRAVAGLTLPCEHVLVDGNRLPDLDIEATAIIKGDALVAAISAASVLAKVHRDREMLILDKEYPGYGFAKHKGYGTAAHLEALATLGPCAIHRRSYAPVKALLTDI</sequence>
<evidence type="ECO:0000256" key="2">
    <source>
        <dbReference type="ARBA" id="ARBA00001936"/>
    </source>
</evidence>
<dbReference type="GO" id="GO:0032299">
    <property type="term" value="C:ribonuclease H2 complex"/>
    <property type="evidence" value="ECO:0007669"/>
    <property type="project" value="TreeGrafter"/>
</dbReference>